<reference evidence="1 2" key="2">
    <citation type="submission" date="2008-10" db="EMBL/GenBank/DDBJ databases">
        <authorList>
            <person name="Fulton L."/>
            <person name="Clifton S."/>
            <person name="Fulton B."/>
            <person name="Xu J."/>
            <person name="Minx P."/>
            <person name="Pepin K.H."/>
            <person name="Johnson M."/>
            <person name="Bhonagiri V."/>
            <person name="Nash W.E."/>
            <person name="Mardis E.R."/>
            <person name="Wilson R.K."/>
        </authorList>
    </citation>
    <scope>NUCLEOTIDE SEQUENCE [LARGE SCALE GENOMIC DNA]</scope>
    <source>
        <strain evidence="1 2">DSM 18315</strain>
    </source>
</reference>
<dbReference type="STRING" id="537006.PRABACTJOHN_02988"/>
<dbReference type="AlphaFoldDB" id="B7BD68"/>
<comment type="caution">
    <text evidence="1">The sequence shown here is derived from an EMBL/GenBank/DDBJ whole genome shotgun (WGS) entry which is preliminary data.</text>
</comment>
<proteinExistence type="predicted"/>
<dbReference type="EMBL" id="ABYH01000326">
    <property type="protein sequence ID" value="EEC95645.1"/>
    <property type="molecule type" value="Genomic_DNA"/>
</dbReference>
<dbReference type="HOGENOM" id="CLU_2754250_0_0_10"/>
<dbReference type="Proteomes" id="UP000005510">
    <property type="component" value="Unassembled WGS sequence"/>
</dbReference>
<evidence type="ECO:0000313" key="2">
    <source>
        <dbReference type="Proteomes" id="UP000005510"/>
    </source>
</evidence>
<organism evidence="1 2">
    <name type="scientific">Parabacteroides johnsonii DSM 18315</name>
    <dbReference type="NCBI Taxonomy" id="537006"/>
    <lineage>
        <taxon>Bacteria</taxon>
        <taxon>Pseudomonadati</taxon>
        <taxon>Bacteroidota</taxon>
        <taxon>Bacteroidia</taxon>
        <taxon>Bacteroidales</taxon>
        <taxon>Tannerellaceae</taxon>
        <taxon>Parabacteroides</taxon>
    </lineage>
</organism>
<name>B7BD68_9BACT</name>
<protein>
    <submittedName>
        <fullName evidence="1">Uncharacterized protein</fullName>
    </submittedName>
</protein>
<gene>
    <name evidence="1" type="ORF">PRABACTJOHN_02988</name>
</gene>
<evidence type="ECO:0000313" key="1">
    <source>
        <dbReference type="EMBL" id="EEC95645.1"/>
    </source>
</evidence>
<accession>B7BD68</accession>
<reference evidence="1 2" key="1">
    <citation type="submission" date="2008-10" db="EMBL/GenBank/DDBJ databases">
        <title>Draft genome sequence of Parabacteroides johnsonii (DSM 18315).</title>
        <authorList>
            <person name="Sudarsanam P."/>
            <person name="Ley R."/>
            <person name="Guruge J."/>
            <person name="Turnbaugh P.J."/>
            <person name="Mahowald M."/>
            <person name="Liep D."/>
            <person name="Gordon J."/>
        </authorList>
    </citation>
    <scope>NUCLEOTIDE SEQUENCE [LARGE SCALE GENOMIC DNA]</scope>
    <source>
        <strain evidence="1 2">DSM 18315</strain>
    </source>
</reference>
<sequence length="70" mass="7951">MPKTAWKAIRDPDVCASYIRMCERYRPGSSGIPTGGAGMFICHVRDTFISCFYILSGGKRRFFKWSPLGR</sequence>